<keyword evidence="7" id="KW-0694">RNA-binding</keyword>
<feature type="region of interest" description="Disordered" evidence="9">
    <location>
        <begin position="539"/>
        <end position="642"/>
    </location>
</feature>
<evidence type="ECO:0000256" key="3">
    <source>
        <dbReference type="ARBA" id="ARBA00009710"/>
    </source>
</evidence>
<dbReference type="Pfam" id="PF16000">
    <property type="entry name" value="CARMIL_C"/>
    <property type="match status" value="1"/>
</dbReference>
<comment type="similarity">
    <text evidence="3">Belongs to the Nudix hydrolase family. CPSF5 subfamily.</text>
</comment>
<feature type="compositionally biased region" description="Low complexity" evidence="9">
    <location>
        <begin position="539"/>
        <end position="601"/>
    </location>
</feature>
<feature type="region of interest" description="Disordered" evidence="9">
    <location>
        <begin position="139"/>
        <end position="231"/>
    </location>
</feature>
<feature type="compositionally biased region" description="Polar residues" evidence="9">
    <location>
        <begin position="374"/>
        <end position="384"/>
    </location>
</feature>
<keyword evidence="5" id="KW-0963">Cytoplasm</keyword>
<keyword evidence="6" id="KW-0507">mRNA processing</keyword>
<dbReference type="FunFam" id="3.90.79.10:FF:000008">
    <property type="entry name" value="cleavage and polyadenylation specificity factor subunit 5"/>
    <property type="match status" value="1"/>
</dbReference>
<gene>
    <name evidence="11" type="ORF">AKAME5_001055000</name>
</gene>
<evidence type="ECO:0000259" key="10">
    <source>
        <dbReference type="PROSITE" id="PS51462"/>
    </source>
</evidence>
<comment type="subcellular location">
    <subcellularLocation>
        <location evidence="2">Cytoplasm</location>
    </subcellularLocation>
    <subcellularLocation>
        <location evidence="1">Nucleus</location>
    </subcellularLocation>
</comment>
<feature type="compositionally biased region" description="Low complexity" evidence="9">
    <location>
        <begin position="343"/>
        <end position="373"/>
    </location>
</feature>
<dbReference type="InterPro" id="IPR016706">
    <property type="entry name" value="Cleav_polyA_spec_factor_su5"/>
</dbReference>
<feature type="region of interest" description="Disordered" evidence="9">
    <location>
        <begin position="79"/>
        <end position="102"/>
    </location>
</feature>
<dbReference type="GO" id="GO:0003729">
    <property type="term" value="F:mRNA binding"/>
    <property type="evidence" value="ECO:0007669"/>
    <property type="project" value="InterPro"/>
</dbReference>
<evidence type="ECO:0000313" key="12">
    <source>
        <dbReference type="Proteomes" id="UP001279410"/>
    </source>
</evidence>
<feature type="domain" description="Nudix hydrolase" evidence="10">
    <location>
        <begin position="892"/>
        <end position="1017"/>
    </location>
</feature>
<evidence type="ECO:0000256" key="6">
    <source>
        <dbReference type="ARBA" id="ARBA00022664"/>
    </source>
</evidence>
<feature type="compositionally biased region" description="Low complexity" evidence="9">
    <location>
        <begin position="208"/>
        <end position="220"/>
    </location>
</feature>
<dbReference type="PANTHER" id="PTHR13047">
    <property type="entry name" value="PRE-MRNA CLEAVAGE FACTOR IM, 25KD SUBUNIT"/>
    <property type="match status" value="1"/>
</dbReference>
<sequence length="1043" mass="111166">MELPLGGPALRHYTQSRPRPHRQKLNYRPSRPQETILESENEVLELMGRVDEGVEEFFTKRVLPTDTLKKQDEESITVHEVAPASSVPCPPPTKTLRRKLGDFFTLKKRRGLKSETSHEGRHKKASIADLIRPLREVARAEKEKDKDRVKEHDKENEKEKTKEQPTTVTGESAVQETPVSGAPPLRGEAAPPRRALREGKSQSLILLSGSAAAGTTNARNTAKKQFEGQHSFEQKLHLMLQRIGVSKPQPGETQNQEGEMKKAESEGTIIDSKPEPPPTFSKPRTMSASSDTRHQIRPSVSAHESAGKPALLPKPVIKPGPPPTTSGRNTPENELAQIQEGETTTPTKLSPTAAASPPAAPAPTATTTPTVPTISNSVPDSASFTISPSSTVTPSDTDICTNSVKTTAAATTLTNVTEPDSKTSVPEASATTTELPTSTFQATLTNTTTPTEPPATVSVTSTSSESITPSPSVTSSSTTITSITTLETVSAPSNESSVSTTSTNLSTKSTLPEPNGILSVDASPAAGGDAVISVIATASSPSTSISDTPSGLSTTTTSSVTAASDDSTPVTTTSCLSLVSSVPETTSTTSDSSDTITATVSPDTPVITSSTLFSAALPPPNSTSSSSTTTATSPTPTDCMNSVSASTITHSAISIPTDIPVPSTSSSETTPTGTTSTATSLKHAGTTSTSSSAATAALSSTLSTDSDPPNNVSTTLTAPAISGPPAADNSSATSDHLTSPAHSNDRPGQDNDLQISPEERPRAEPAEKGTAADEKLEMLQRSKQTEMDESKEVVDARKKSEKEKPMLVSSEDTKMSVVPPSRSSTGWPRGGAVQFGNKYISGPAKPLTLERTINLYPLTNYTFGTKEPLYEKDSSVAARFQRMREEFDKMGMRRTVEGVLIVHEHRLPHVLLLQLGTTFFKLPGGELSPGEDEVEGLKRLMTEILGRQDGVKQDWVIDDCIGNWWRPNFEPPQYPYIPAHITKPKEHKKLFLVQLQEKALFAVPKNYKLVAAPLFELYDNAPGYGPIISSLPQLLSRFNFIYN</sequence>
<feature type="compositionally biased region" description="Polar residues" evidence="9">
    <location>
        <begin position="728"/>
        <end position="742"/>
    </location>
</feature>
<evidence type="ECO:0000256" key="4">
    <source>
        <dbReference type="ARBA" id="ARBA00016266"/>
    </source>
</evidence>
<dbReference type="GO" id="GO:0031124">
    <property type="term" value="P:mRNA 3'-end processing"/>
    <property type="evidence" value="ECO:0007669"/>
    <property type="project" value="InterPro"/>
</dbReference>
<feature type="compositionally biased region" description="Basic and acidic residues" evidence="9">
    <location>
        <begin position="757"/>
        <end position="805"/>
    </location>
</feature>
<dbReference type="CDD" id="cd18871">
    <property type="entry name" value="NUDIX_Cfim25_Nudt21"/>
    <property type="match status" value="1"/>
</dbReference>
<feature type="compositionally biased region" description="Polar residues" evidence="9">
    <location>
        <begin position="708"/>
        <end position="717"/>
    </location>
</feature>
<dbReference type="InterPro" id="IPR031943">
    <property type="entry name" value="CARMIL_C"/>
</dbReference>
<feature type="compositionally biased region" description="Low complexity" evidence="9">
    <location>
        <begin position="654"/>
        <end position="707"/>
    </location>
</feature>
<reference evidence="11" key="1">
    <citation type="submission" date="2022-08" db="EMBL/GenBank/DDBJ databases">
        <title>Genome sequencing of akame (Lates japonicus).</title>
        <authorList>
            <person name="Hashiguchi Y."/>
            <person name="Takahashi H."/>
        </authorList>
    </citation>
    <scope>NUCLEOTIDE SEQUENCE</scope>
    <source>
        <strain evidence="11">Kochi</strain>
    </source>
</reference>
<evidence type="ECO:0000256" key="8">
    <source>
        <dbReference type="ARBA" id="ARBA00023242"/>
    </source>
</evidence>
<dbReference type="EMBL" id="BRZM01000033">
    <property type="protein sequence ID" value="GLD58425.1"/>
    <property type="molecule type" value="Genomic_DNA"/>
</dbReference>
<dbReference type="Gene3D" id="3.90.79.10">
    <property type="entry name" value="Nucleoside Triphosphate Pyrophosphohydrolase"/>
    <property type="match status" value="1"/>
</dbReference>
<organism evidence="11 12">
    <name type="scientific">Lates japonicus</name>
    <name type="common">Japanese lates</name>
    <dbReference type="NCBI Taxonomy" id="270547"/>
    <lineage>
        <taxon>Eukaryota</taxon>
        <taxon>Metazoa</taxon>
        <taxon>Chordata</taxon>
        <taxon>Craniata</taxon>
        <taxon>Vertebrata</taxon>
        <taxon>Euteleostomi</taxon>
        <taxon>Actinopterygii</taxon>
        <taxon>Neopterygii</taxon>
        <taxon>Teleostei</taxon>
        <taxon>Neoteleostei</taxon>
        <taxon>Acanthomorphata</taxon>
        <taxon>Carangaria</taxon>
        <taxon>Carangaria incertae sedis</taxon>
        <taxon>Centropomidae</taxon>
        <taxon>Lates</taxon>
    </lineage>
</organism>
<accession>A0AAD3R837</accession>
<feature type="region of interest" description="Disordered" evidence="9">
    <location>
        <begin position="1"/>
        <end position="33"/>
    </location>
</feature>
<dbReference type="PROSITE" id="PS51462">
    <property type="entry name" value="NUDIX"/>
    <property type="match status" value="1"/>
</dbReference>
<name>A0AAD3R837_LATJO</name>
<evidence type="ECO:0000313" key="11">
    <source>
        <dbReference type="EMBL" id="GLD58425.1"/>
    </source>
</evidence>
<feature type="compositionally biased region" description="Low complexity" evidence="9">
    <location>
        <begin position="437"/>
        <end position="512"/>
    </location>
</feature>
<proteinExistence type="inferred from homology"/>
<feature type="region of interest" description="Disordered" evidence="9">
    <location>
        <begin position="244"/>
        <end position="512"/>
    </location>
</feature>
<feature type="compositionally biased region" description="Basic and acidic residues" evidence="9">
    <location>
        <begin position="139"/>
        <end position="163"/>
    </location>
</feature>
<protein>
    <recommendedName>
        <fullName evidence="4">Cleavage and polyadenylation specificity factor subunit 5</fullName>
    </recommendedName>
</protein>
<feature type="region of interest" description="Disordered" evidence="9">
    <location>
        <begin position="111"/>
        <end position="130"/>
    </location>
</feature>
<feature type="compositionally biased region" description="Low complexity" evidence="9">
    <location>
        <begin position="385"/>
        <end position="399"/>
    </location>
</feature>
<feature type="compositionally biased region" description="Polar residues" evidence="9">
    <location>
        <begin position="415"/>
        <end position="436"/>
    </location>
</feature>
<dbReference type="InterPro" id="IPR000086">
    <property type="entry name" value="NUDIX_hydrolase_dom"/>
</dbReference>
<evidence type="ECO:0000256" key="1">
    <source>
        <dbReference type="ARBA" id="ARBA00004123"/>
    </source>
</evidence>
<evidence type="ECO:0000256" key="5">
    <source>
        <dbReference type="ARBA" id="ARBA00022490"/>
    </source>
</evidence>
<evidence type="ECO:0000256" key="2">
    <source>
        <dbReference type="ARBA" id="ARBA00004496"/>
    </source>
</evidence>
<dbReference type="AlphaFoldDB" id="A0AAD3R837"/>
<dbReference type="GO" id="GO:0005737">
    <property type="term" value="C:cytoplasm"/>
    <property type="evidence" value="ECO:0007669"/>
    <property type="project" value="UniProtKB-SubCell"/>
</dbReference>
<dbReference type="Proteomes" id="UP001279410">
    <property type="component" value="Unassembled WGS sequence"/>
</dbReference>
<comment type="caution">
    <text evidence="11">The sequence shown here is derived from an EMBL/GenBank/DDBJ whole genome shotgun (WGS) entry which is preliminary data.</text>
</comment>
<evidence type="ECO:0000256" key="9">
    <source>
        <dbReference type="SAM" id="MobiDB-lite"/>
    </source>
</evidence>
<dbReference type="GO" id="GO:0005849">
    <property type="term" value="C:mRNA cleavage factor complex"/>
    <property type="evidence" value="ECO:0007669"/>
    <property type="project" value="InterPro"/>
</dbReference>
<evidence type="ECO:0000256" key="7">
    <source>
        <dbReference type="ARBA" id="ARBA00022884"/>
    </source>
</evidence>
<feature type="region of interest" description="Disordered" evidence="9">
    <location>
        <begin position="654"/>
        <end position="829"/>
    </location>
</feature>
<feature type="compositionally biased region" description="Low complexity" evidence="9">
    <location>
        <begin position="622"/>
        <end position="642"/>
    </location>
</feature>
<dbReference type="Pfam" id="PF13869">
    <property type="entry name" value="NUDIX_2"/>
    <property type="match status" value="1"/>
</dbReference>
<feature type="compositionally biased region" description="Polar residues" evidence="9">
    <location>
        <begin position="164"/>
        <end position="178"/>
    </location>
</feature>
<keyword evidence="12" id="KW-1185">Reference proteome</keyword>
<keyword evidence="8" id="KW-0539">Nucleus</keyword>